<proteinExistence type="predicted"/>
<gene>
    <name evidence="1" type="ORF">F5148DRAFT_1147349</name>
</gene>
<evidence type="ECO:0000313" key="1">
    <source>
        <dbReference type="EMBL" id="KAI9510739.1"/>
    </source>
</evidence>
<protein>
    <submittedName>
        <fullName evidence="1">Uncharacterized protein</fullName>
    </submittedName>
</protein>
<comment type="caution">
    <text evidence="1">The sequence shown here is derived from an EMBL/GenBank/DDBJ whole genome shotgun (WGS) entry which is preliminary data.</text>
</comment>
<evidence type="ECO:0000313" key="2">
    <source>
        <dbReference type="Proteomes" id="UP001207468"/>
    </source>
</evidence>
<dbReference type="Proteomes" id="UP001207468">
    <property type="component" value="Unassembled WGS sequence"/>
</dbReference>
<sequence length="527" mass="57409">MARTVGERGRGNRVRPVMVLEGNHGRSLPNTKEPVSRRCGGGHRVIVPGVVCRERERLLGGVARPNIIPASLGPPFRDLSDDVKSLSLAPEGGKRGKSNTRGNHHGRGRSPARELVSGTHEAGHEELPQPRKGSQETHNHCQRQQQRSTPSGSGAVESKPGRGGGCGFGHVHASQKRRAATTNGNAEEGGGHAAERYKGERPQPPKRGSPGPSAVQSHPDFWHSDGSVVVEIGRTRFKLHLSTLQKHSAYFAAAFRETGSRRRDERSQHGRLPVYRVAETTADDFAALLTVIEEPMCEVRGRDAADARALLHDAQSAGPRQRECLGRVWNRLGREGVERCGPHALKDALGPFTLRVKGERARGASCELLRLPTFGQTIAVSVPAAERNDGTRDAHADLIRLLHAREQLGLVWAEVASKAPTDFACHRSAQQTQIRPEERTGGGSGGGGGGCASANVDRVHARWAELVHATGLYVQRMIDPLMGLQDLMEIPWKDEGFCKKCVSARKKAWDELRRKACGWGWPFRRCG</sequence>
<dbReference type="EMBL" id="JAGFNK010000035">
    <property type="protein sequence ID" value="KAI9510739.1"/>
    <property type="molecule type" value="Genomic_DNA"/>
</dbReference>
<reference evidence="1" key="1">
    <citation type="submission" date="2021-03" db="EMBL/GenBank/DDBJ databases">
        <title>Evolutionary priming and transition to the ectomycorrhizal habit in an iconic lineage of mushroom-forming fungi: is preadaptation a requirement?</title>
        <authorList>
            <consortium name="DOE Joint Genome Institute"/>
            <person name="Looney B.P."/>
            <person name="Miyauchi S."/>
            <person name="Morin E."/>
            <person name="Drula E."/>
            <person name="Courty P.E."/>
            <person name="Chicoki N."/>
            <person name="Fauchery L."/>
            <person name="Kohler A."/>
            <person name="Kuo A."/>
            <person name="LaButti K."/>
            <person name="Pangilinan J."/>
            <person name="Lipzen A."/>
            <person name="Riley R."/>
            <person name="Andreopoulos W."/>
            <person name="He G."/>
            <person name="Johnson J."/>
            <person name="Barry K.W."/>
            <person name="Grigoriev I.V."/>
            <person name="Nagy L."/>
            <person name="Hibbett D."/>
            <person name="Henrissat B."/>
            <person name="Matheny P.B."/>
            <person name="Labbe J."/>
            <person name="Martin A.F."/>
        </authorList>
    </citation>
    <scope>NUCLEOTIDE SEQUENCE</scope>
    <source>
        <strain evidence="1">BPL698</strain>
    </source>
</reference>
<keyword evidence="2" id="KW-1185">Reference proteome</keyword>
<organism evidence="1 2">
    <name type="scientific">Russula earlei</name>
    <dbReference type="NCBI Taxonomy" id="71964"/>
    <lineage>
        <taxon>Eukaryota</taxon>
        <taxon>Fungi</taxon>
        <taxon>Dikarya</taxon>
        <taxon>Basidiomycota</taxon>
        <taxon>Agaricomycotina</taxon>
        <taxon>Agaricomycetes</taxon>
        <taxon>Russulales</taxon>
        <taxon>Russulaceae</taxon>
        <taxon>Russula</taxon>
    </lineage>
</organism>
<name>A0ACC0UG88_9AGAM</name>
<accession>A0ACC0UG88</accession>